<evidence type="ECO:0000313" key="1">
    <source>
        <dbReference type="EMBL" id="MCV2879066.1"/>
    </source>
</evidence>
<comment type="caution">
    <text evidence="1">The sequence shown here is derived from an EMBL/GenBank/DDBJ whole genome shotgun (WGS) entry which is preliminary data.</text>
</comment>
<proteinExistence type="predicted"/>
<dbReference type="EMBL" id="JAOWKW010000007">
    <property type="protein sequence ID" value="MCV2879066.1"/>
    <property type="molecule type" value="Genomic_DNA"/>
</dbReference>
<gene>
    <name evidence="1" type="ORF">OE699_09380</name>
</gene>
<accession>A0ABT2ZZI5</accession>
<protein>
    <submittedName>
        <fullName evidence="1">Uncharacterized protein</fullName>
    </submittedName>
</protein>
<dbReference type="RefSeq" id="WP_263847832.1">
    <property type="nucleotide sequence ID" value="NZ_JAOWKW010000007.1"/>
</dbReference>
<keyword evidence="2" id="KW-1185">Reference proteome</keyword>
<organism evidence="1 2">
    <name type="scientific">Sedimentimonas flavescens</name>
    <dbReference type="NCBI Taxonomy" id="2851012"/>
    <lineage>
        <taxon>Bacteria</taxon>
        <taxon>Pseudomonadati</taxon>
        <taxon>Pseudomonadota</taxon>
        <taxon>Alphaproteobacteria</taxon>
        <taxon>Rhodobacterales</taxon>
        <taxon>Rhodobacter group</taxon>
        <taxon>Sedimentimonas</taxon>
    </lineage>
</organism>
<name>A0ABT2ZZI5_9RHOB</name>
<dbReference type="Proteomes" id="UP001526166">
    <property type="component" value="Unassembled WGS sequence"/>
</dbReference>
<sequence length="134" mass="14145">MTWDPRKLSAEASAGGAERFSADLLFDEPTDGLGLFVAPQLADIVSVTPPVVPSLSAGEVFTVQITVAPPEGTPARFLQGTIHVRSASATLARPLRVAINVTRDTLNSVDADGDGVWGDMRARIPSNYEPGSDR</sequence>
<evidence type="ECO:0000313" key="2">
    <source>
        <dbReference type="Proteomes" id="UP001526166"/>
    </source>
</evidence>
<reference evidence="1 2" key="1">
    <citation type="submission" date="2022-10" db="EMBL/GenBank/DDBJ databases">
        <title>Sinirhodobacter sp. nov., isolated from ocean surface sediments.</title>
        <authorList>
            <person name="He W."/>
            <person name="Wang L."/>
            <person name="Zhang D.-F."/>
        </authorList>
    </citation>
    <scope>NUCLEOTIDE SEQUENCE [LARGE SCALE GENOMIC DNA]</scope>
    <source>
        <strain evidence="1 2">WL0115</strain>
    </source>
</reference>